<dbReference type="GeneTree" id="ENSGT01060000248608"/>
<dbReference type="SUPFAM" id="SSF50630">
    <property type="entry name" value="Acid proteases"/>
    <property type="match status" value="1"/>
</dbReference>
<protein>
    <recommendedName>
        <fullName evidence="10">Gypsy retrotransposon integrase-like protein 1</fullName>
        <ecNumber evidence="3">2.7.7.49</ecNumber>
        <ecNumber evidence="2">3.1.26.4</ecNumber>
    </recommendedName>
</protein>
<evidence type="ECO:0000313" key="13">
    <source>
        <dbReference type="Ensembl" id="ENSSLUP00000021153.1"/>
    </source>
</evidence>
<dbReference type="GO" id="GO:0004523">
    <property type="term" value="F:RNA-DNA hybrid ribonuclease activity"/>
    <property type="evidence" value="ECO:0007669"/>
    <property type="project" value="UniProtKB-EC"/>
</dbReference>
<accession>A0A8D0CYT6</accession>
<dbReference type="PANTHER" id="PTHR37984">
    <property type="entry name" value="PROTEIN CBG26694"/>
    <property type="match status" value="1"/>
</dbReference>
<evidence type="ECO:0000256" key="8">
    <source>
        <dbReference type="ARBA" id="ARBA00022801"/>
    </source>
</evidence>
<dbReference type="PROSITE" id="PS50878">
    <property type="entry name" value="RT_POL"/>
    <property type="match status" value="1"/>
</dbReference>
<dbReference type="Ensembl" id="ENSSLUT00000021822.1">
    <property type="protein sequence ID" value="ENSSLUP00000021153.1"/>
    <property type="gene ID" value="ENSSLUG00000009753.1"/>
</dbReference>
<dbReference type="Gene3D" id="3.30.420.10">
    <property type="entry name" value="Ribonuclease H-like superfamily/Ribonuclease H"/>
    <property type="match status" value="1"/>
</dbReference>
<keyword evidence="9" id="KW-0695">RNA-directed DNA polymerase</keyword>
<evidence type="ECO:0000256" key="6">
    <source>
        <dbReference type="ARBA" id="ARBA00022722"/>
    </source>
</evidence>
<dbReference type="GO" id="GO:0006508">
    <property type="term" value="P:proteolysis"/>
    <property type="evidence" value="ECO:0007669"/>
    <property type="project" value="InterPro"/>
</dbReference>
<dbReference type="InterPro" id="IPR021109">
    <property type="entry name" value="Peptidase_aspartic_dom_sf"/>
</dbReference>
<comment type="similarity">
    <text evidence="1">Belongs to the beta type-B retroviral polymerase family. HERV class-II K(HML-2) pol subfamily.</text>
</comment>
<dbReference type="InterPro" id="IPR000477">
    <property type="entry name" value="RT_dom"/>
</dbReference>
<dbReference type="Gene3D" id="2.40.70.10">
    <property type="entry name" value="Acid Proteases"/>
    <property type="match status" value="1"/>
</dbReference>
<reference evidence="13" key="1">
    <citation type="submission" date="2025-08" db="UniProtKB">
        <authorList>
            <consortium name="Ensembl"/>
        </authorList>
    </citation>
    <scope>IDENTIFICATION</scope>
</reference>
<dbReference type="GO" id="GO:0003964">
    <property type="term" value="F:RNA-directed DNA polymerase activity"/>
    <property type="evidence" value="ECO:0007669"/>
    <property type="project" value="UniProtKB-KW"/>
</dbReference>
<dbReference type="Gene3D" id="3.10.10.10">
    <property type="entry name" value="HIV Type 1 Reverse Transcriptase, subunit A, domain 1"/>
    <property type="match status" value="1"/>
</dbReference>
<dbReference type="Gene3D" id="3.30.70.270">
    <property type="match status" value="2"/>
</dbReference>
<dbReference type="InterPro" id="IPR001584">
    <property type="entry name" value="Integrase_cat-core"/>
</dbReference>
<dbReference type="Pfam" id="PF13650">
    <property type="entry name" value="Asp_protease_2"/>
    <property type="match status" value="1"/>
</dbReference>
<name>A0A8D0CYT6_SANLU</name>
<evidence type="ECO:0000259" key="11">
    <source>
        <dbReference type="PROSITE" id="PS50878"/>
    </source>
</evidence>
<dbReference type="CDD" id="cd00303">
    <property type="entry name" value="retropepsin_like"/>
    <property type="match status" value="1"/>
</dbReference>
<keyword evidence="5" id="KW-0548">Nucleotidyltransferase</keyword>
<dbReference type="PROSITE" id="PS50994">
    <property type="entry name" value="INTEGRASE"/>
    <property type="match status" value="1"/>
</dbReference>
<dbReference type="InterPro" id="IPR036397">
    <property type="entry name" value="RNaseH_sf"/>
</dbReference>
<evidence type="ECO:0000313" key="14">
    <source>
        <dbReference type="Proteomes" id="UP000694568"/>
    </source>
</evidence>
<dbReference type="CDD" id="cd09274">
    <property type="entry name" value="RNase_HI_RT_Ty3"/>
    <property type="match status" value="1"/>
</dbReference>
<evidence type="ECO:0000259" key="12">
    <source>
        <dbReference type="PROSITE" id="PS50994"/>
    </source>
</evidence>
<dbReference type="FunFam" id="3.10.20.370:FF:000003">
    <property type="entry name" value="Transposon Tf2-6 polyprotein"/>
    <property type="match status" value="1"/>
</dbReference>
<dbReference type="InterPro" id="IPR012337">
    <property type="entry name" value="RNaseH-like_sf"/>
</dbReference>
<proteinExistence type="inferred from homology"/>
<keyword evidence="4" id="KW-0808">Transferase</keyword>
<keyword evidence="8" id="KW-0378">Hydrolase</keyword>
<reference evidence="13" key="2">
    <citation type="submission" date="2025-09" db="UniProtKB">
        <authorList>
            <consortium name="Ensembl"/>
        </authorList>
    </citation>
    <scope>IDENTIFICATION</scope>
</reference>
<dbReference type="InterPro" id="IPR001969">
    <property type="entry name" value="Aspartic_peptidase_AS"/>
</dbReference>
<dbReference type="EC" id="3.1.26.4" evidence="2"/>
<sequence length="1169" mass="130826">MDSAGSDKVQNALRAQGQRLHQFEEVLSIQRELSGMAERVDSAAPPVPSSASFSAMPHLSRPERFSGESGDCRAFLTQCGLHFELQSVHYPTDRTKIAYLISHLSGRAEAWATAEWARNSPLCDSFAHFSQTFTQIFQHVTPGREAARMLVNLRQGRRRVADYAIEFRTVAAESGWNQTALMDAFLCGLSSALNDHLAALDLPEDLDTLIALAIKIDKRLFEREREREMEEDQGRRLHLLWTAGPFHWTVSSKRRGSPVKERILVSHTSVTNCSSRPLFSVTVASKGISRPLEVMVDSGADVSLMDISLARELGLCSIPLPVPLRATALDGRFLWQVTHQTSPVILSFPDHHSETLSFLLVNSSLPPVILGFPWLSEHNPHIDWTLGGVISEPNLPDLSSVPSCYKDLGEVFNKSRATALPPHRTYDCPIDLLPGSAPPKGRLYSLSSPETVAMKDYIDSALEAGIIRPSSSPAGAGFFFVGKKDGSLRPCIDYRGLNDITVKNRYPLPLLSSAFELLQGATVFSKLDLRNAYHLVRIREGDEWKTAFNTPSGHYEYLVMPFGLTNAPAVFQALVNDVLRDMLNVFVFVYLDDILIFSCNLDEHINHVRAVLQRLLNNDLFVKAEKCEFHVPKVSFLGYVVAEGEMSMDPEKVKAVKEWPTPTNRKEVQRFLGFANFYRKFIRNFSSVAAPLHKLTSSKSRFVWSPQADSAFQVLKERFVTAPFVVEVDASNVGLGAILSQRLSTDGKLHPCAFLSRKLSPAERNYDVGNRELLAVKVALEEWRHWLEGAEHPFLVWTDHKNLEYLRSAKCLNSRQARWALFFNRFNFSLSYPPGSKNTKPDALSRLFDTDSLPKSVETILPGSCVIGAVSWEVEERVKRATIDLPVPVGCPPNRLFVPSELRSQVVHWAHSSMLSCHPGVKRTVFVVRQRFWWPGIVDSVKEYVAACPVCAQHKSLHQPPAGLLHPLPVPSRPWSDISLDFVTGLPLSEGNTTILTIVDRFSKMVHFVPLPKLPSAKELAEVMLSNVFKLHGLPRDVVSDRGPQFISRFWRAFCNLLGATVMITCPRPNVFAPVSHCLLCLVYLSSVFLLPQCKIVCFPRVQPSSVFPCVLNYIPDCFPWILTTDCILDSPFCLSFLDTVASKFILSSLINFWHSYVPESCICGSIHL</sequence>
<evidence type="ECO:0000256" key="2">
    <source>
        <dbReference type="ARBA" id="ARBA00012180"/>
    </source>
</evidence>
<dbReference type="FunFam" id="3.30.70.270:FF:000063">
    <property type="entry name" value="Zinc knuckle domaincontaining protein"/>
    <property type="match status" value="1"/>
</dbReference>
<evidence type="ECO:0000256" key="3">
    <source>
        <dbReference type="ARBA" id="ARBA00012493"/>
    </source>
</evidence>
<dbReference type="GO" id="GO:0003676">
    <property type="term" value="F:nucleic acid binding"/>
    <property type="evidence" value="ECO:0007669"/>
    <property type="project" value="InterPro"/>
</dbReference>
<dbReference type="SUPFAM" id="SSF53098">
    <property type="entry name" value="Ribonuclease H-like"/>
    <property type="match status" value="1"/>
</dbReference>
<dbReference type="GO" id="GO:0004190">
    <property type="term" value="F:aspartic-type endopeptidase activity"/>
    <property type="evidence" value="ECO:0007669"/>
    <property type="project" value="InterPro"/>
</dbReference>
<evidence type="ECO:0000256" key="4">
    <source>
        <dbReference type="ARBA" id="ARBA00022679"/>
    </source>
</evidence>
<evidence type="ECO:0000256" key="7">
    <source>
        <dbReference type="ARBA" id="ARBA00022759"/>
    </source>
</evidence>
<dbReference type="InterPro" id="IPR041588">
    <property type="entry name" value="Integrase_H2C2"/>
</dbReference>
<dbReference type="AlphaFoldDB" id="A0A8D0CYT6"/>
<dbReference type="Pfam" id="PF17921">
    <property type="entry name" value="Integrase_H2C2"/>
    <property type="match status" value="1"/>
</dbReference>
<dbReference type="InterPro" id="IPR043128">
    <property type="entry name" value="Rev_trsase/Diguanyl_cyclase"/>
</dbReference>
<dbReference type="Pfam" id="PF00078">
    <property type="entry name" value="RVT_1"/>
    <property type="match status" value="1"/>
</dbReference>
<feature type="domain" description="Integrase catalytic" evidence="12">
    <location>
        <begin position="970"/>
        <end position="1067"/>
    </location>
</feature>
<evidence type="ECO:0000256" key="1">
    <source>
        <dbReference type="ARBA" id="ARBA00010879"/>
    </source>
</evidence>
<dbReference type="InterPro" id="IPR041373">
    <property type="entry name" value="RT_RNaseH"/>
</dbReference>
<feature type="domain" description="Reverse transcriptase" evidence="11">
    <location>
        <begin position="462"/>
        <end position="641"/>
    </location>
</feature>
<evidence type="ECO:0000256" key="9">
    <source>
        <dbReference type="ARBA" id="ARBA00022918"/>
    </source>
</evidence>
<keyword evidence="14" id="KW-1185">Reference proteome</keyword>
<dbReference type="InterPro" id="IPR043502">
    <property type="entry name" value="DNA/RNA_pol_sf"/>
</dbReference>
<dbReference type="FunFam" id="1.10.340.70:FF:000001">
    <property type="entry name" value="Retrovirus-related Pol polyprotein from transposon gypsy-like Protein"/>
    <property type="match status" value="1"/>
</dbReference>
<dbReference type="Proteomes" id="UP000694568">
    <property type="component" value="Unplaced"/>
</dbReference>
<dbReference type="SUPFAM" id="SSF56672">
    <property type="entry name" value="DNA/RNA polymerases"/>
    <property type="match status" value="1"/>
</dbReference>
<keyword evidence="6" id="KW-0540">Nuclease</keyword>
<dbReference type="PROSITE" id="PS00141">
    <property type="entry name" value="ASP_PROTEASE"/>
    <property type="match status" value="1"/>
</dbReference>
<dbReference type="Pfam" id="PF03732">
    <property type="entry name" value="Retrotrans_gag"/>
    <property type="match status" value="1"/>
</dbReference>
<dbReference type="InterPro" id="IPR005162">
    <property type="entry name" value="Retrotrans_gag_dom"/>
</dbReference>
<dbReference type="Pfam" id="PF17917">
    <property type="entry name" value="RT_RNaseH"/>
    <property type="match status" value="1"/>
</dbReference>
<evidence type="ECO:0000256" key="5">
    <source>
        <dbReference type="ARBA" id="ARBA00022695"/>
    </source>
</evidence>
<dbReference type="EC" id="2.7.7.49" evidence="3"/>
<dbReference type="Pfam" id="PF00665">
    <property type="entry name" value="rve"/>
    <property type="match status" value="1"/>
</dbReference>
<keyword evidence="7" id="KW-0255">Endonuclease</keyword>
<dbReference type="CDD" id="cd01647">
    <property type="entry name" value="RT_LTR"/>
    <property type="match status" value="1"/>
</dbReference>
<dbReference type="InterPro" id="IPR050951">
    <property type="entry name" value="Retrovirus_Pol_polyprotein"/>
</dbReference>
<dbReference type="GO" id="GO:0015074">
    <property type="term" value="P:DNA integration"/>
    <property type="evidence" value="ECO:0007669"/>
    <property type="project" value="InterPro"/>
</dbReference>
<dbReference type="PANTHER" id="PTHR37984:SF5">
    <property type="entry name" value="PROTEIN NYNRIN-LIKE"/>
    <property type="match status" value="1"/>
</dbReference>
<organism evidence="13 14">
    <name type="scientific">Sander lucioperca</name>
    <name type="common">Pike-perch</name>
    <name type="synonym">Perca lucioperca</name>
    <dbReference type="NCBI Taxonomy" id="283035"/>
    <lineage>
        <taxon>Eukaryota</taxon>
        <taxon>Metazoa</taxon>
        <taxon>Chordata</taxon>
        <taxon>Craniata</taxon>
        <taxon>Vertebrata</taxon>
        <taxon>Euteleostomi</taxon>
        <taxon>Actinopterygii</taxon>
        <taxon>Neopterygii</taxon>
        <taxon>Teleostei</taxon>
        <taxon>Neoteleostei</taxon>
        <taxon>Acanthomorphata</taxon>
        <taxon>Eupercaria</taxon>
        <taxon>Perciformes</taxon>
        <taxon>Percoidei</taxon>
        <taxon>Percidae</taxon>
        <taxon>Luciopercinae</taxon>
        <taxon>Sander</taxon>
    </lineage>
</organism>
<evidence type="ECO:0000256" key="10">
    <source>
        <dbReference type="ARBA" id="ARBA00039658"/>
    </source>
</evidence>
<dbReference type="Gene3D" id="1.10.340.70">
    <property type="match status" value="1"/>
</dbReference>